<keyword evidence="4" id="KW-0067">ATP-binding</keyword>
<evidence type="ECO:0000256" key="3">
    <source>
        <dbReference type="ARBA" id="ARBA00022777"/>
    </source>
</evidence>
<dbReference type="InterPro" id="IPR013750">
    <property type="entry name" value="GHMP_kinase_C_dom"/>
</dbReference>
<keyword evidence="1 8" id="KW-0808">Transferase</keyword>
<dbReference type="PANTHER" id="PTHR32463:SF0">
    <property type="entry name" value="L-FUCOSE KINASE"/>
    <property type="match status" value="1"/>
</dbReference>
<dbReference type="InterPro" id="IPR006204">
    <property type="entry name" value="GHMP_kinase_N_dom"/>
</dbReference>
<dbReference type="InterPro" id="IPR036554">
    <property type="entry name" value="GHMP_kinase_C_sf"/>
</dbReference>
<evidence type="ECO:0000256" key="5">
    <source>
        <dbReference type="ARBA" id="ARBA00038121"/>
    </source>
</evidence>
<evidence type="ECO:0000313" key="9">
    <source>
        <dbReference type="Proteomes" id="UP000297597"/>
    </source>
</evidence>
<reference evidence="8 9" key="1">
    <citation type="journal article" date="2018" name="Environ. Microbiol.">
        <title>Novel energy conservation strategies and behaviour of Pelotomaculum schinkii driving syntrophic propionate catabolism.</title>
        <authorList>
            <person name="Hidalgo-Ahumada C.A.P."/>
            <person name="Nobu M.K."/>
            <person name="Narihiro T."/>
            <person name="Tamaki H."/>
            <person name="Liu W.T."/>
            <person name="Kamagata Y."/>
            <person name="Stams A.J.M."/>
            <person name="Imachi H."/>
            <person name="Sousa D.Z."/>
        </authorList>
    </citation>
    <scope>NUCLEOTIDE SEQUENCE [LARGE SCALE GENOMIC DNA]</scope>
    <source>
        <strain evidence="8 9">MGP</strain>
    </source>
</reference>
<dbReference type="EC" id="2.7.1.168" evidence="8"/>
<dbReference type="InterPro" id="IPR014606">
    <property type="entry name" value="Heptose_7-P_kinase"/>
</dbReference>
<keyword evidence="3 8" id="KW-0418">Kinase</keyword>
<dbReference type="OrthoDB" id="9812992at2"/>
<dbReference type="InterPro" id="IPR052203">
    <property type="entry name" value="GHMP_Kinase-Related"/>
</dbReference>
<proteinExistence type="inferred from homology"/>
<protein>
    <submittedName>
        <fullName evidence="8">D-glycero-alpha-D-manno-heptose 7-phosphate kinase</fullName>
        <ecNumber evidence="8">2.7.1.168</ecNumber>
    </submittedName>
</protein>
<comment type="caution">
    <text evidence="8">The sequence shown here is derived from an EMBL/GenBank/DDBJ whole genome shotgun (WGS) entry which is preliminary data.</text>
</comment>
<dbReference type="Gene3D" id="3.30.230.120">
    <property type="match status" value="1"/>
</dbReference>
<dbReference type="Pfam" id="PF00288">
    <property type="entry name" value="GHMP_kinases_N"/>
    <property type="match status" value="1"/>
</dbReference>
<feature type="domain" description="GHMP kinase C-terminal" evidence="7">
    <location>
        <begin position="239"/>
        <end position="319"/>
    </location>
</feature>
<evidence type="ECO:0000259" key="7">
    <source>
        <dbReference type="Pfam" id="PF08544"/>
    </source>
</evidence>
<accession>A0A4Y7RLH8</accession>
<name>A0A4Y7RLH8_9FIRM</name>
<evidence type="ECO:0000256" key="1">
    <source>
        <dbReference type="ARBA" id="ARBA00022679"/>
    </source>
</evidence>
<comment type="similarity">
    <text evidence="5">Belongs to the GHMP kinase family.</text>
</comment>
<feature type="domain" description="GHMP kinase N-terminal" evidence="6">
    <location>
        <begin position="79"/>
        <end position="166"/>
    </location>
</feature>
<keyword evidence="2" id="KW-0547">Nucleotide-binding</keyword>
<dbReference type="SUPFAM" id="SSF54211">
    <property type="entry name" value="Ribosomal protein S5 domain 2-like"/>
    <property type="match status" value="1"/>
</dbReference>
<dbReference type="Pfam" id="PF08544">
    <property type="entry name" value="GHMP_kinases_C"/>
    <property type="match status" value="1"/>
</dbReference>
<dbReference type="InterPro" id="IPR001174">
    <property type="entry name" value="HddA/FKP"/>
</dbReference>
<dbReference type="AlphaFoldDB" id="A0A4Y7RLH8"/>
<dbReference type="SUPFAM" id="SSF55060">
    <property type="entry name" value="GHMP Kinase, C-terminal domain"/>
    <property type="match status" value="1"/>
</dbReference>
<dbReference type="PANTHER" id="PTHR32463">
    <property type="entry name" value="L-FUCOSE KINASE"/>
    <property type="match status" value="1"/>
</dbReference>
<sequence>MLIRAKAPLRISFGGGGTDVSPYADERGGIVLNSTINRFAYATLFPNENNDIKVLSLDYDLSVNYSIEEEFAFNGQLDLVKGVLKKVRKRFDFPSGFQLYLQNDAPPGSGLGSSSTMVVAILRVLQEWLKISWTQYELAELAYEIERIDLCMTGGRQDHYATVFGGFNLMEFNGSRVIVNPLIIKAEIIYELEYSILLVYLKGLRDSSNIINEQVENYKNKDQVALSAMDRLKEIAVQMKHNLLKGEIKDLGYLLHEEWEHKKKIAKGITNQYIDAVYEEARRAGAIGGKILGAGGGGYMLLLCDPIRRHLVMERVQQVGGQIAHFQFVNNGIQAWSLLNR</sequence>
<organism evidence="8 9">
    <name type="scientific">Pelotomaculum propionicicum</name>
    <dbReference type="NCBI Taxonomy" id="258475"/>
    <lineage>
        <taxon>Bacteria</taxon>
        <taxon>Bacillati</taxon>
        <taxon>Bacillota</taxon>
        <taxon>Clostridia</taxon>
        <taxon>Eubacteriales</taxon>
        <taxon>Desulfotomaculaceae</taxon>
        <taxon>Pelotomaculum</taxon>
    </lineage>
</organism>
<dbReference type="InterPro" id="IPR020568">
    <property type="entry name" value="Ribosomal_Su5_D2-typ_SF"/>
</dbReference>
<evidence type="ECO:0000313" key="8">
    <source>
        <dbReference type="EMBL" id="TEB09532.1"/>
    </source>
</evidence>
<dbReference type="GO" id="GO:0050201">
    <property type="term" value="F:fucokinase activity"/>
    <property type="evidence" value="ECO:0007669"/>
    <property type="project" value="TreeGrafter"/>
</dbReference>
<dbReference type="GO" id="GO:0005524">
    <property type="term" value="F:ATP binding"/>
    <property type="evidence" value="ECO:0007669"/>
    <property type="project" value="UniProtKB-KW"/>
</dbReference>
<gene>
    <name evidence="8" type="primary">hddA</name>
    <name evidence="8" type="ORF">Pmgp_03077</name>
</gene>
<dbReference type="GO" id="GO:0042352">
    <property type="term" value="P:GDP-L-fucose salvage"/>
    <property type="evidence" value="ECO:0007669"/>
    <property type="project" value="TreeGrafter"/>
</dbReference>
<dbReference type="Proteomes" id="UP000297597">
    <property type="component" value="Unassembled WGS sequence"/>
</dbReference>
<evidence type="ECO:0000256" key="2">
    <source>
        <dbReference type="ARBA" id="ARBA00022741"/>
    </source>
</evidence>
<keyword evidence="9" id="KW-1185">Reference proteome</keyword>
<dbReference type="RefSeq" id="WP_134214917.1">
    <property type="nucleotide sequence ID" value="NZ_QFFZ01000045.1"/>
</dbReference>
<evidence type="ECO:0000259" key="6">
    <source>
        <dbReference type="Pfam" id="PF00288"/>
    </source>
</evidence>
<dbReference type="PRINTS" id="PR00960">
    <property type="entry name" value="LMBPPROTEIN"/>
</dbReference>
<dbReference type="PIRSF" id="PIRSF036406">
    <property type="entry name" value="Hept_kin"/>
    <property type="match status" value="1"/>
</dbReference>
<dbReference type="EMBL" id="QFFZ01000045">
    <property type="protein sequence ID" value="TEB09532.1"/>
    <property type="molecule type" value="Genomic_DNA"/>
</dbReference>
<evidence type="ECO:0000256" key="4">
    <source>
        <dbReference type="ARBA" id="ARBA00022840"/>
    </source>
</evidence>